<protein>
    <submittedName>
        <fullName evidence="2">Uncharacterized protein</fullName>
    </submittedName>
</protein>
<dbReference type="AlphaFoldDB" id="A0A3E3HWG8"/>
<evidence type="ECO:0000313" key="1">
    <source>
        <dbReference type="EMBL" id="RGE55725.1"/>
    </source>
</evidence>
<keyword evidence="3" id="KW-1185">Reference proteome</keyword>
<name>A0A3E3HWG8_9FIRM</name>
<dbReference type="Proteomes" id="UP000260812">
    <property type="component" value="Unassembled WGS sequence"/>
</dbReference>
<proteinExistence type="predicted"/>
<evidence type="ECO:0000313" key="3">
    <source>
        <dbReference type="Proteomes" id="UP000260812"/>
    </source>
</evidence>
<accession>A0A3E3HWG8</accession>
<dbReference type="EMBL" id="QVLV01000029">
    <property type="protein sequence ID" value="RGE56170.1"/>
    <property type="molecule type" value="Genomic_DNA"/>
</dbReference>
<dbReference type="EMBL" id="QVLV01000038">
    <property type="protein sequence ID" value="RGE55725.1"/>
    <property type="molecule type" value="Genomic_DNA"/>
</dbReference>
<comment type="caution">
    <text evidence="2">The sequence shown here is derived from an EMBL/GenBank/DDBJ whole genome shotgun (WGS) entry which is preliminary data.</text>
</comment>
<sequence>MKVLDAMRQIEHIDNEVKNLQKFCLLSPEARERIADEVGLNSNLETLVNVSVNAMLSWKTTLKEKIHNAELN</sequence>
<evidence type="ECO:0000313" key="2">
    <source>
        <dbReference type="EMBL" id="RGE56170.1"/>
    </source>
</evidence>
<reference evidence="2" key="1">
    <citation type="submission" date="2018-08" db="EMBL/GenBank/DDBJ databases">
        <title>A genome reference for cultivated species of the human gut microbiota.</title>
        <authorList>
            <person name="Zou Y."/>
            <person name="Xue W."/>
            <person name="Luo G."/>
        </authorList>
    </citation>
    <scope>NUCLEOTIDE SEQUENCE [LARGE SCALE GENOMIC DNA]</scope>
    <source>
        <strain evidence="2">TF05-5AC</strain>
    </source>
</reference>
<dbReference type="GeneID" id="97990572"/>
<gene>
    <name evidence="2" type="ORF">DXC51_25755</name>
    <name evidence="1" type="ORF">DXC51_27890</name>
</gene>
<dbReference type="RefSeq" id="WP_025491449.1">
    <property type="nucleotide sequence ID" value="NZ_JBKUNB010000015.1"/>
</dbReference>
<organism evidence="2 3">
    <name type="scientific">Eisenbergiella massiliensis</name>
    <dbReference type="NCBI Taxonomy" id="1720294"/>
    <lineage>
        <taxon>Bacteria</taxon>
        <taxon>Bacillati</taxon>
        <taxon>Bacillota</taxon>
        <taxon>Clostridia</taxon>
        <taxon>Lachnospirales</taxon>
        <taxon>Lachnospiraceae</taxon>
        <taxon>Eisenbergiella</taxon>
    </lineage>
</organism>